<dbReference type="PANTHER" id="PTHR13832">
    <property type="entry name" value="PROTEIN PHOSPHATASE 2C"/>
    <property type="match status" value="1"/>
</dbReference>
<dbReference type="AlphaFoldDB" id="A0A5B6USJ6"/>
<protein>
    <recommendedName>
        <fullName evidence="3">protein-serine/threonine phosphatase</fullName>
        <ecNumber evidence="3">3.1.3.16</ecNumber>
    </recommendedName>
</protein>
<dbReference type="PROSITE" id="PS01032">
    <property type="entry name" value="PPM_1"/>
    <property type="match status" value="1"/>
</dbReference>
<evidence type="ECO:0000256" key="8">
    <source>
        <dbReference type="ARBA" id="ARBA00023211"/>
    </source>
</evidence>
<reference evidence="12" key="1">
    <citation type="journal article" date="2019" name="Plant Biotechnol. J.">
        <title>Genome sequencing of the Australian wild diploid species Gossypium australe highlights disease resistance and delayed gland morphogenesis.</title>
        <authorList>
            <person name="Cai Y."/>
            <person name="Cai X."/>
            <person name="Wang Q."/>
            <person name="Wang P."/>
            <person name="Zhang Y."/>
            <person name="Cai C."/>
            <person name="Xu Y."/>
            <person name="Wang K."/>
            <person name="Zhou Z."/>
            <person name="Wang C."/>
            <person name="Geng S."/>
            <person name="Li B."/>
            <person name="Dong Q."/>
            <person name="Hou Y."/>
            <person name="Wang H."/>
            <person name="Ai P."/>
            <person name="Liu Z."/>
            <person name="Yi F."/>
            <person name="Sun M."/>
            <person name="An G."/>
            <person name="Cheng J."/>
            <person name="Zhang Y."/>
            <person name="Shi Q."/>
            <person name="Xie Y."/>
            <person name="Shi X."/>
            <person name="Chang Y."/>
            <person name="Huang F."/>
            <person name="Chen Y."/>
            <person name="Hong S."/>
            <person name="Mi L."/>
            <person name="Sun Q."/>
            <person name="Zhang L."/>
            <person name="Zhou B."/>
            <person name="Peng R."/>
            <person name="Zhang X."/>
            <person name="Liu F."/>
        </authorList>
    </citation>
    <scope>NUCLEOTIDE SEQUENCE [LARGE SCALE GENOMIC DNA]</scope>
    <source>
        <strain evidence="12">cv. PA1801</strain>
    </source>
</reference>
<gene>
    <name evidence="11" type="ORF">EPI10_026663</name>
</gene>
<dbReference type="CDD" id="cd00143">
    <property type="entry name" value="PP2Cc"/>
    <property type="match status" value="1"/>
</dbReference>
<dbReference type="EMBL" id="SMMG02000009">
    <property type="protein sequence ID" value="KAA3459947.1"/>
    <property type="molecule type" value="Genomic_DNA"/>
</dbReference>
<organism evidence="11 12">
    <name type="scientific">Gossypium australe</name>
    <dbReference type="NCBI Taxonomy" id="47621"/>
    <lineage>
        <taxon>Eukaryota</taxon>
        <taxon>Viridiplantae</taxon>
        <taxon>Streptophyta</taxon>
        <taxon>Embryophyta</taxon>
        <taxon>Tracheophyta</taxon>
        <taxon>Spermatophyta</taxon>
        <taxon>Magnoliopsida</taxon>
        <taxon>eudicotyledons</taxon>
        <taxon>Gunneridae</taxon>
        <taxon>Pentapetalae</taxon>
        <taxon>rosids</taxon>
        <taxon>malvids</taxon>
        <taxon>Malvales</taxon>
        <taxon>Malvaceae</taxon>
        <taxon>Malvoideae</taxon>
        <taxon>Gossypium</taxon>
    </lineage>
</organism>
<dbReference type="InterPro" id="IPR015655">
    <property type="entry name" value="PP2C"/>
</dbReference>
<dbReference type="InterPro" id="IPR000222">
    <property type="entry name" value="PP2C_BS"/>
</dbReference>
<keyword evidence="7 9" id="KW-0904">Protein phosphatase</keyword>
<comment type="similarity">
    <text evidence="9">Belongs to the PP2C family.</text>
</comment>
<dbReference type="InterPro" id="IPR036457">
    <property type="entry name" value="PPM-type-like_dom_sf"/>
</dbReference>
<feature type="domain" description="PPM-type phosphatase" evidence="10">
    <location>
        <begin position="64"/>
        <end position="387"/>
    </location>
</feature>
<keyword evidence="6" id="KW-0460">Magnesium</keyword>
<proteinExistence type="inferred from homology"/>
<dbReference type="PANTHER" id="PTHR13832:SF589">
    <property type="entry name" value="[PYRUVATE DEHYDROGENASE [ACETYL-TRANSFERRING]]-PHOSPHATASE 2, MITOCHONDRIAL"/>
    <property type="match status" value="1"/>
</dbReference>
<evidence type="ECO:0000256" key="9">
    <source>
        <dbReference type="RuleBase" id="RU003465"/>
    </source>
</evidence>
<comment type="caution">
    <text evidence="11">The sequence shown here is derived from an EMBL/GenBank/DDBJ whole genome shotgun (WGS) entry which is preliminary data.</text>
</comment>
<dbReference type="Pfam" id="PF00481">
    <property type="entry name" value="PP2C"/>
    <property type="match status" value="1"/>
</dbReference>
<evidence type="ECO:0000256" key="2">
    <source>
        <dbReference type="ARBA" id="ARBA00001946"/>
    </source>
</evidence>
<evidence type="ECO:0000313" key="12">
    <source>
        <dbReference type="Proteomes" id="UP000325315"/>
    </source>
</evidence>
<accession>A0A5B6USJ6</accession>
<dbReference type="SUPFAM" id="SSF81606">
    <property type="entry name" value="PP2C-like"/>
    <property type="match status" value="1"/>
</dbReference>
<comment type="cofactor">
    <cofactor evidence="2">
        <name>Mg(2+)</name>
        <dbReference type="ChEBI" id="CHEBI:18420"/>
    </cofactor>
</comment>
<keyword evidence="5 9" id="KW-0378">Hydrolase</keyword>
<evidence type="ECO:0000256" key="6">
    <source>
        <dbReference type="ARBA" id="ARBA00022842"/>
    </source>
</evidence>
<evidence type="ECO:0000256" key="1">
    <source>
        <dbReference type="ARBA" id="ARBA00001936"/>
    </source>
</evidence>
<evidence type="ECO:0000313" key="11">
    <source>
        <dbReference type="EMBL" id="KAA3459947.1"/>
    </source>
</evidence>
<keyword evidence="12" id="KW-1185">Reference proteome</keyword>
<dbReference type="Gene3D" id="3.60.40.10">
    <property type="entry name" value="PPM-type phosphatase domain"/>
    <property type="match status" value="1"/>
</dbReference>
<dbReference type="GO" id="GO:0004722">
    <property type="term" value="F:protein serine/threonine phosphatase activity"/>
    <property type="evidence" value="ECO:0007669"/>
    <property type="project" value="UniProtKB-EC"/>
</dbReference>
<keyword evidence="8" id="KW-0464">Manganese</keyword>
<dbReference type="InterPro" id="IPR001932">
    <property type="entry name" value="PPM-type_phosphatase-like_dom"/>
</dbReference>
<dbReference type="SMART" id="SM00332">
    <property type="entry name" value="PP2Cc"/>
    <property type="match status" value="1"/>
</dbReference>
<evidence type="ECO:0000256" key="4">
    <source>
        <dbReference type="ARBA" id="ARBA00022723"/>
    </source>
</evidence>
<name>A0A5B6USJ6_9ROSI</name>
<evidence type="ECO:0000256" key="5">
    <source>
        <dbReference type="ARBA" id="ARBA00022801"/>
    </source>
</evidence>
<comment type="cofactor">
    <cofactor evidence="1">
        <name>Mn(2+)</name>
        <dbReference type="ChEBI" id="CHEBI:29035"/>
    </cofactor>
</comment>
<dbReference type="GO" id="GO:0046872">
    <property type="term" value="F:metal ion binding"/>
    <property type="evidence" value="ECO:0007669"/>
    <property type="project" value="UniProtKB-KW"/>
</dbReference>
<evidence type="ECO:0000256" key="3">
    <source>
        <dbReference type="ARBA" id="ARBA00013081"/>
    </source>
</evidence>
<dbReference type="EC" id="3.1.3.16" evidence="3"/>
<dbReference type="OrthoDB" id="10264738at2759"/>
<sequence>MALPTHQLQRFLAIEFNFISNPKIAYRNQLTATTAIRSSLRSPCRCSAIAINAPSTLTDVSGIRWGSTSVQGRREEMEDDLVIRSDGLDGFSFAAVFDGHGGVASVKYLRDELYKECVTALQGGILLNEGDFNAIKKGLAEAFQNADKKLEKIGDGDDESGSTATVMLIGNEVLFISHVGDSCVALFLVSPFARHHFAHQYYSVHAPVLSCAGKVQVLTDSHRPYGSNKASLQEIRRIREAGGWISNGRICGDIAVSRAFGDTRFKTKKNEFAYIIMPMVWDHLLRMLKKGVEEKRWSEKFISRVVFNDDLVIASPDTFKVALGSDAEFVLLASDGLWDYINSSDAVAFVRNQLREHGDVQVACDALAQAALDKGSEDNVSIIIADFGHTEWQKLPVEQQNFLFEFGQAIATVGVVSLGIWLSSQYTYLPVPLTSNPSNETTYYIR</sequence>
<keyword evidence="4" id="KW-0479">Metal-binding</keyword>
<dbReference type="PROSITE" id="PS51746">
    <property type="entry name" value="PPM_2"/>
    <property type="match status" value="1"/>
</dbReference>
<evidence type="ECO:0000259" key="10">
    <source>
        <dbReference type="PROSITE" id="PS51746"/>
    </source>
</evidence>
<evidence type="ECO:0000256" key="7">
    <source>
        <dbReference type="ARBA" id="ARBA00022912"/>
    </source>
</evidence>
<dbReference type="Proteomes" id="UP000325315">
    <property type="component" value="Unassembled WGS sequence"/>
</dbReference>